<comment type="caution">
    <text evidence="1">The sequence shown here is derived from an EMBL/GenBank/DDBJ whole genome shotgun (WGS) entry which is preliminary data.</text>
</comment>
<protein>
    <submittedName>
        <fullName evidence="1">Uncharacterized protein</fullName>
    </submittedName>
</protein>
<gene>
    <name evidence="1" type="ORF">SAMN04244571_02159</name>
</gene>
<organism evidence="1 2">
    <name type="scientific">Azotobacter beijerinckii</name>
    <dbReference type="NCBI Taxonomy" id="170623"/>
    <lineage>
        <taxon>Bacteria</taxon>
        <taxon>Pseudomonadati</taxon>
        <taxon>Pseudomonadota</taxon>
        <taxon>Gammaproteobacteria</taxon>
        <taxon>Pseudomonadales</taxon>
        <taxon>Pseudomonadaceae</taxon>
        <taxon>Azotobacter</taxon>
    </lineage>
</organism>
<evidence type="ECO:0000313" key="1">
    <source>
        <dbReference type="EMBL" id="SFB30314.1"/>
    </source>
</evidence>
<dbReference type="EMBL" id="FOKJ01000032">
    <property type="protein sequence ID" value="SFB30314.1"/>
    <property type="molecule type" value="Genomic_DNA"/>
</dbReference>
<name>A0A1I0ZX22_9GAMM</name>
<sequence length="132" mass="15260">MNLEGALAIIKADLDHQQSLMDASIRLTNYVYAHHRDIKHLSYSRIAQIIDTVDPETLLGVTQYCSGNRLSILKMKFELIIDNYPFELEDEDVFFAEENKYLIHPETGNPIQSYEEHVYPFFVPGDSVTHNE</sequence>
<dbReference type="RefSeq" id="WP_141108021.1">
    <property type="nucleotide sequence ID" value="NZ_FOKJ01000032.1"/>
</dbReference>
<evidence type="ECO:0000313" key="2">
    <source>
        <dbReference type="Proteomes" id="UP000198861"/>
    </source>
</evidence>
<keyword evidence="2" id="KW-1185">Reference proteome</keyword>
<proteinExistence type="predicted"/>
<dbReference type="Proteomes" id="UP000198861">
    <property type="component" value="Unassembled WGS sequence"/>
</dbReference>
<accession>A0A1I0ZX22</accession>
<reference evidence="1 2" key="1">
    <citation type="submission" date="2016-10" db="EMBL/GenBank/DDBJ databases">
        <authorList>
            <person name="Varghese N."/>
            <person name="Submissions S."/>
        </authorList>
    </citation>
    <scope>NUCLEOTIDE SEQUENCE [LARGE SCALE GENOMIC DNA]</scope>
    <source>
        <strain evidence="1 2">DSM 282</strain>
    </source>
</reference>